<dbReference type="EMBL" id="KV875093">
    <property type="protein sequence ID" value="OIW34353.1"/>
    <property type="molecule type" value="Genomic_DNA"/>
</dbReference>
<accession>A0A1J7JLS9</accession>
<dbReference type="Proteomes" id="UP000182658">
    <property type="component" value="Unassembled WGS sequence"/>
</dbReference>
<dbReference type="InParanoid" id="A0A1J7JLS9"/>
<sequence>MRAGNSDRGGAFTEHLSLPRRGQGLRCFPPAVSTLAAFLPVFQLHIASLVFSTTHPQSPKSSFSSLLFCFRVPRTQFGLSFVHLLVDVLRFQEASFCVFFAFVSSTLSCSVFESNSPSSVNLDSLRPRAAGYSLSYRNPPKSARLPTQRVSFQRRIPLPVLYLGQRSGELTLDETSFFPLCAGVGPEICTSAALFGSEQVLFPRKDER</sequence>
<gene>
    <name evidence="1" type="ORF">CONLIGDRAFT_1488</name>
</gene>
<protein>
    <submittedName>
        <fullName evidence="1">Uncharacterized protein</fullName>
    </submittedName>
</protein>
<organism evidence="1 2">
    <name type="scientific">Coniochaeta ligniaria NRRL 30616</name>
    <dbReference type="NCBI Taxonomy" id="1408157"/>
    <lineage>
        <taxon>Eukaryota</taxon>
        <taxon>Fungi</taxon>
        <taxon>Dikarya</taxon>
        <taxon>Ascomycota</taxon>
        <taxon>Pezizomycotina</taxon>
        <taxon>Sordariomycetes</taxon>
        <taxon>Sordariomycetidae</taxon>
        <taxon>Coniochaetales</taxon>
        <taxon>Coniochaetaceae</taxon>
        <taxon>Coniochaeta</taxon>
    </lineage>
</organism>
<evidence type="ECO:0000313" key="2">
    <source>
        <dbReference type="Proteomes" id="UP000182658"/>
    </source>
</evidence>
<name>A0A1J7JLS9_9PEZI</name>
<dbReference type="AlphaFoldDB" id="A0A1J7JLS9"/>
<evidence type="ECO:0000313" key="1">
    <source>
        <dbReference type="EMBL" id="OIW34353.1"/>
    </source>
</evidence>
<proteinExistence type="predicted"/>
<keyword evidence="2" id="KW-1185">Reference proteome</keyword>
<reference evidence="1 2" key="1">
    <citation type="submission" date="2016-10" db="EMBL/GenBank/DDBJ databases">
        <title>Draft genome sequence of Coniochaeta ligniaria NRRL30616, a lignocellulolytic fungus for bioabatement of inhibitors in plant biomass hydrolysates.</title>
        <authorList>
            <consortium name="DOE Joint Genome Institute"/>
            <person name="Jimenez D.J."/>
            <person name="Hector R.E."/>
            <person name="Riley R."/>
            <person name="Sun H."/>
            <person name="Grigoriev I.V."/>
            <person name="Van Elsas J.D."/>
            <person name="Nichols N.N."/>
        </authorList>
    </citation>
    <scope>NUCLEOTIDE SEQUENCE [LARGE SCALE GENOMIC DNA]</scope>
    <source>
        <strain evidence="1 2">NRRL 30616</strain>
    </source>
</reference>